<dbReference type="RefSeq" id="WP_084430554.1">
    <property type="nucleotide sequence ID" value="NZ_FWXV01000006.1"/>
</dbReference>
<dbReference type="PANTHER" id="PTHR35526:SF3">
    <property type="entry name" value="ANTI-SIGMA-F FACTOR RSBW"/>
    <property type="match status" value="1"/>
</dbReference>
<dbReference type="InterPro" id="IPR036890">
    <property type="entry name" value="HATPase_C_sf"/>
</dbReference>
<protein>
    <recommendedName>
        <fullName evidence="4">ATP-binding protein</fullName>
    </recommendedName>
</protein>
<evidence type="ECO:0000313" key="2">
    <source>
        <dbReference type="EMBL" id="SMD20528.1"/>
    </source>
</evidence>
<evidence type="ECO:0008006" key="4">
    <source>
        <dbReference type="Google" id="ProtNLM"/>
    </source>
</evidence>
<reference evidence="2 3" key="1">
    <citation type="submission" date="2017-04" db="EMBL/GenBank/DDBJ databases">
        <authorList>
            <person name="Afonso C.L."/>
            <person name="Miller P.J."/>
            <person name="Scott M.A."/>
            <person name="Spackman E."/>
            <person name="Goraichik I."/>
            <person name="Dimitrov K.M."/>
            <person name="Suarez D.L."/>
            <person name="Swayne D.E."/>
        </authorList>
    </citation>
    <scope>NUCLEOTIDE SEQUENCE [LARGE SCALE GENOMIC DNA]</scope>
    <source>
        <strain evidence="2 3">DSM 43828</strain>
    </source>
</reference>
<proteinExistence type="predicted"/>
<evidence type="ECO:0000256" key="1">
    <source>
        <dbReference type="SAM" id="MobiDB-lite"/>
    </source>
</evidence>
<accession>A0A1W2FG22</accession>
<keyword evidence="3" id="KW-1185">Reference proteome</keyword>
<name>A0A1W2FG22_KIBAR</name>
<organism evidence="2 3">
    <name type="scientific">Kibdelosporangium aridum</name>
    <dbReference type="NCBI Taxonomy" id="2030"/>
    <lineage>
        <taxon>Bacteria</taxon>
        <taxon>Bacillati</taxon>
        <taxon>Actinomycetota</taxon>
        <taxon>Actinomycetes</taxon>
        <taxon>Pseudonocardiales</taxon>
        <taxon>Pseudonocardiaceae</taxon>
        <taxon>Kibdelosporangium</taxon>
    </lineage>
</organism>
<dbReference type="InterPro" id="IPR050267">
    <property type="entry name" value="Anti-sigma-factor_SerPK"/>
</dbReference>
<dbReference type="PANTHER" id="PTHR35526">
    <property type="entry name" value="ANTI-SIGMA-F FACTOR RSBW-RELATED"/>
    <property type="match status" value="1"/>
</dbReference>
<feature type="region of interest" description="Disordered" evidence="1">
    <location>
        <begin position="77"/>
        <end position="100"/>
    </location>
</feature>
<dbReference type="EMBL" id="FWXV01000006">
    <property type="protein sequence ID" value="SMD20528.1"/>
    <property type="molecule type" value="Genomic_DNA"/>
</dbReference>
<gene>
    <name evidence="2" type="ORF">SAMN05661093_06468</name>
</gene>
<dbReference type="AlphaFoldDB" id="A0A1W2FG22"/>
<dbReference type="Proteomes" id="UP000192674">
    <property type="component" value="Unassembled WGS sequence"/>
</dbReference>
<dbReference type="Gene3D" id="3.30.565.10">
    <property type="entry name" value="Histidine kinase-like ATPase, C-terminal domain"/>
    <property type="match status" value="1"/>
</dbReference>
<sequence length="239" mass="26155">MSYCTNATVDLAPALGVPEHTSLFVHDRLLSTSDNPFRTPGELYAVLSGAGIALRWTESVRATNGWYEAGKSTRSRVSQRSRKVTTHSDSSSAERARSVNLPGEHERVARLTVPTRPADLHAVRHWAACHVTDLPPTVQADVVLLCNALVSNAETHRGGVREIRLLRPDPGCVRVEVDDWAPPPVVRPAPSNWTPEGLHLLLIERLCARWGAAPGRGGTTMWAYVPVVAPRKVTHARHT</sequence>
<dbReference type="OrthoDB" id="3478628at2"/>
<evidence type="ECO:0000313" key="3">
    <source>
        <dbReference type="Proteomes" id="UP000192674"/>
    </source>
</evidence>